<accession>A0A9P0HMV2</accession>
<dbReference type="InterPro" id="IPR015655">
    <property type="entry name" value="PP2C"/>
</dbReference>
<organism evidence="11 12">
    <name type="scientific">Nezara viridula</name>
    <name type="common">Southern green stink bug</name>
    <name type="synonym">Cimex viridulus</name>
    <dbReference type="NCBI Taxonomy" id="85310"/>
    <lineage>
        <taxon>Eukaryota</taxon>
        <taxon>Metazoa</taxon>
        <taxon>Ecdysozoa</taxon>
        <taxon>Arthropoda</taxon>
        <taxon>Hexapoda</taxon>
        <taxon>Insecta</taxon>
        <taxon>Pterygota</taxon>
        <taxon>Neoptera</taxon>
        <taxon>Paraneoptera</taxon>
        <taxon>Hemiptera</taxon>
        <taxon>Heteroptera</taxon>
        <taxon>Panheteroptera</taxon>
        <taxon>Pentatomomorpha</taxon>
        <taxon>Pentatomoidea</taxon>
        <taxon>Pentatomidae</taxon>
        <taxon>Pentatominae</taxon>
        <taxon>Nezara</taxon>
    </lineage>
</organism>
<evidence type="ECO:0000313" key="12">
    <source>
        <dbReference type="Proteomes" id="UP001152798"/>
    </source>
</evidence>
<evidence type="ECO:0000256" key="9">
    <source>
        <dbReference type="RuleBase" id="RU003465"/>
    </source>
</evidence>
<evidence type="ECO:0000256" key="8">
    <source>
        <dbReference type="ARBA" id="ARBA00023211"/>
    </source>
</evidence>
<dbReference type="EMBL" id="OV725082">
    <property type="protein sequence ID" value="CAH1404898.1"/>
    <property type="molecule type" value="Genomic_DNA"/>
</dbReference>
<dbReference type="OrthoDB" id="10264738at2759"/>
<gene>
    <name evidence="11" type="ORF">NEZAVI_LOCUS13218</name>
</gene>
<comment type="cofactor">
    <cofactor evidence="1">
        <name>Mn(2+)</name>
        <dbReference type="ChEBI" id="CHEBI:29035"/>
    </cofactor>
</comment>
<name>A0A9P0HMV2_NEZVI</name>
<dbReference type="Proteomes" id="UP001152798">
    <property type="component" value="Chromosome 6"/>
</dbReference>
<evidence type="ECO:0000256" key="7">
    <source>
        <dbReference type="ARBA" id="ARBA00022912"/>
    </source>
</evidence>
<evidence type="ECO:0000256" key="3">
    <source>
        <dbReference type="ARBA" id="ARBA00013081"/>
    </source>
</evidence>
<dbReference type="PROSITE" id="PS51746">
    <property type="entry name" value="PPM_2"/>
    <property type="match status" value="1"/>
</dbReference>
<keyword evidence="5 9" id="KW-0378">Hydrolase</keyword>
<comment type="similarity">
    <text evidence="2 9">Belongs to the PP2C family.</text>
</comment>
<evidence type="ECO:0000259" key="10">
    <source>
        <dbReference type="PROSITE" id="PS51746"/>
    </source>
</evidence>
<dbReference type="Gene3D" id="3.60.40.10">
    <property type="entry name" value="PPM-type phosphatase domain"/>
    <property type="match status" value="1"/>
</dbReference>
<evidence type="ECO:0000256" key="4">
    <source>
        <dbReference type="ARBA" id="ARBA00022723"/>
    </source>
</evidence>
<dbReference type="EC" id="3.1.3.16" evidence="3"/>
<feature type="domain" description="PPM-type phosphatase" evidence="10">
    <location>
        <begin position="29"/>
        <end position="293"/>
    </location>
</feature>
<dbReference type="GO" id="GO:0046872">
    <property type="term" value="F:metal ion binding"/>
    <property type="evidence" value="ECO:0007669"/>
    <property type="project" value="UniProtKB-KW"/>
</dbReference>
<dbReference type="SMART" id="SM00332">
    <property type="entry name" value="PP2Cc"/>
    <property type="match status" value="1"/>
</dbReference>
<reference evidence="11" key="1">
    <citation type="submission" date="2022-01" db="EMBL/GenBank/DDBJ databases">
        <authorList>
            <person name="King R."/>
        </authorList>
    </citation>
    <scope>NUCLEOTIDE SEQUENCE</scope>
</reference>
<keyword evidence="8" id="KW-0464">Manganese</keyword>
<evidence type="ECO:0000313" key="11">
    <source>
        <dbReference type="EMBL" id="CAH1404898.1"/>
    </source>
</evidence>
<dbReference type="PROSITE" id="PS01032">
    <property type="entry name" value="PPM_1"/>
    <property type="match status" value="1"/>
</dbReference>
<evidence type="ECO:0000256" key="2">
    <source>
        <dbReference type="ARBA" id="ARBA00006702"/>
    </source>
</evidence>
<dbReference type="InterPro" id="IPR036457">
    <property type="entry name" value="PPM-type-like_dom_sf"/>
</dbReference>
<keyword evidence="12" id="KW-1185">Reference proteome</keyword>
<keyword evidence="4" id="KW-0479">Metal-binding</keyword>
<dbReference type="PANTHER" id="PTHR13832:SF803">
    <property type="entry name" value="PROTEIN PHOSPHATASE 1G"/>
    <property type="match status" value="1"/>
</dbReference>
<dbReference type="SUPFAM" id="SSF81606">
    <property type="entry name" value="PP2C-like"/>
    <property type="match status" value="1"/>
</dbReference>
<dbReference type="PANTHER" id="PTHR13832">
    <property type="entry name" value="PROTEIN PHOSPHATASE 2C"/>
    <property type="match status" value="1"/>
</dbReference>
<dbReference type="CDD" id="cd00143">
    <property type="entry name" value="PP2Cc"/>
    <property type="match status" value="1"/>
</dbReference>
<dbReference type="InterPro" id="IPR000222">
    <property type="entry name" value="PP2C_BS"/>
</dbReference>
<dbReference type="GO" id="GO:0004722">
    <property type="term" value="F:protein serine/threonine phosphatase activity"/>
    <property type="evidence" value="ECO:0007669"/>
    <property type="project" value="UniProtKB-EC"/>
</dbReference>
<dbReference type="AlphaFoldDB" id="A0A9P0HMV2"/>
<evidence type="ECO:0000256" key="1">
    <source>
        <dbReference type="ARBA" id="ARBA00001936"/>
    </source>
</evidence>
<evidence type="ECO:0000256" key="6">
    <source>
        <dbReference type="ARBA" id="ARBA00022842"/>
    </source>
</evidence>
<protein>
    <recommendedName>
        <fullName evidence="3">protein-serine/threonine phosphatase</fullName>
        <ecNumber evidence="3">3.1.3.16</ecNumber>
    </recommendedName>
</protein>
<evidence type="ECO:0000256" key="5">
    <source>
        <dbReference type="ARBA" id="ARBA00022801"/>
    </source>
</evidence>
<sequence length="333" mass="37956">MSAFNFTKIFYDQPITEKETYFGITNDYVVGAGSMQGWRKAMEDAFALTVTLPSDPHTSFFGVFDGHGGHIIADFVSKNIFNYIKTESEYHNGNVEAGIVSAFMRLDNYLMRDPLYGKTEAGSTAVVVIIRNETLYCANLGDSRAIAFAHNHVIPLSTDHKPMLPLERKRILDAGCFVNFDRVNGDLALSRAFGDFAYKRNRRKSISEQAVISQPEVVKKTLTREWEFVVLACDGIWDVMTNEQVCHFIRTRIEKNVKPDLICSQLLDECLCKDDPNAKYVGTDNMTVIIFVFIKNITFKRYQGIELRSNSLKYVCREKRRKRLLFEASTSLV</sequence>
<dbReference type="Pfam" id="PF00481">
    <property type="entry name" value="PP2C"/>
    <property type="match status" value="1"/>
</dbReference>
<proteinExistence type="inferred from homology"/>
<dbReference type="InterPro" id="IPR001932">
    <property type="entry name" value="PPM-type_phosphatase-like_dom"/>
</dbReference>
<keyword evidence="7 9" id="KW-0904">Protein phosphatase</keyword>
<keyword evidence="6" id="KW-0460">Magnesium</keyword>